<accession>A0A3R6FDB0</accession>
<keyword evidence="1" id="KW-0233">DNA recombination</keyword>
<evidence type="ECO:0000313" key="3">
    <source>
        <dbReference type="Proteomes" id="UP000284660"/>
    </source>
</evidence>
<dbReference type="InterPro" id="IPR013762">
    <property type="entry name" value="Integrase-like_cat_sf"/>
</dbReference>
<dbReference type="PANTHER" id="PTHR30349">
    <property type="entry name" value="PHAGE INTEGRASE-RELATED"/>
    <property type="match status" value="1"/>
</dbReference>
<dbReference type="RefSeq" id="WP_083790995.1">
    <property type="nucleotide sequence ID" value="NZ_CP103148.1"/>
</dbReference>
<comment type="caution">
    <text evidence="2">The sequence shown here is derived from an EMBL/GenBank/DDBJ whole genome shotgun (WGS) entry which is preliminary data.</text>
</comment>
<dbReference type="Gene3D" id="1.10.443.10">
    <property type="entry name" value="Intergrase catalytic core"/>
    <property type="match status" value="1"/>
</dbReference>
<name>A0A3R6FDB0_PARDI</name>
<dbReference type="GO" id="GO:0006310">
    <property type="term" value="P:DNA recombination"/>
    <property type="evidence" value="ECO:0007669"/>
    <property type="project" value="UniProtKB-KW"/>
</dbReference>
<sequence>MMEQQIFINEIQTSFVLRQPKSTKPTNIYLVCRIQGKQVKLATGVKVYPEHWNTKKQEAYISVRLTELDNQNNEIANKKIKALRDSVSSYKEYLCDNPDKITNSLNILREYIYKDYKHINRISKMKQQISATLEMKQLIDRQSTKESTKKGNIGAIGYLETFLKASKIDNTWNNINLETLEQFKQYYINKKTNATTINAYIKRILAVCRIANKSSKIQFSFEGNNLHLLELIKDNTNKTKRKNKQVALTEEQVMSLYSYTPKGRKATELEEIRDIFILQCLVGQRISDMPKFFNGDYKYDSKTNTITITQQKTNEMAIIPLLPLAREILNKYNNKKMIVDINTIKDFRMNKDIKRIAEAVGLNEPIEYQEQKGTDILNITKPLHQMIHSHTARHTFVTIMCRMGIPKDVVIIATGHEDTTMIDAVYEHLNEQDKANKVHSAFNKLDGKLFKMDQVDTPIIAKDENKPPKPKTNILDYLFAEATLLRLDQLHSRDVNIYELPDISKAIRVIKDLSTISKAQSFLNGIDKTILYGRINKISEILWYIGKHYTDATLYQLYEQKVIELGLSDSINQITSENILHHLWQQEISNEELD</sequence>
<protein>
    <submittedName>
        <fullName evidence="2">Integrase</fullName>
    </submittedName>
</protein>
<organism evidence="2 3">
    <name type="scientific">Parabacteroides distasonis</name>
    <dbReference type="NCBI Taxonomy" id="823"/>
    <lineage>
        <taxon>Bacteria</taxon>
        <taxon>Pseudomonadati</taxon>
        <taxon>Bacteroidota</taxon>
        <taxon>Bacteroidia</taxon>
        <taxon>Bacteroidales</taxon>
        <taxon>Tannerellaceae</taxon>
        <taxon>Parabacteroides</taxon>
    </lineage>
</organism>
<dbReference type="GO" id="GO:0003677">
    <property type="term" value="F:DNA binding"/>
    <property type="evidence" value="ECO:0007669"/>
    <property type="project" value="InterPro"/>
</dbReference>
<dbReference type="Pfam" id="PF00589">
    <property type="entry name" value="Phage_integrase"/>
    <property type="match status" value="1"/>
</dbReference>
<dbReference type="InterPro" id="IPR011010">
    <property type="entry name" value="DNA_brk_join_enz"/>
</dbReference>
<proteinExistence type="predicted"/>
<reference evidence="2 3" key="1">
    <citation type="submission" date="2018-08" db="EMBL/GenBank/DDBJ databases">
        <title>A genome reference for cultivated species of the human gut microbiota.</title>
        <authorList>
            <person name="Zou Y."/>
            <person name="Xue W."/>
            <person name="Luo G."/>
        </authorList>
    </citation>
    <scope>NUCLEOTIDE SEQUENCE [LARGE SCALE GENOMIC DNA]</scope>
    <source>
        <strain evidence="2 3">AM30-4</strain>
    </source>
</reference>
<dbReference type="InterPro" id="IPR050090">
    <property type="entry name" value="Tyrosine_recombinase_XerCD"/>
</dbReference>
<dbReference type="GO" id="GO:0015074">
    <property type="term" value="P:DNA integration"/>
    <property type="evidence" value="ECO:0007669"/>
    <property type="project" value="InterPro"/>
</dbReference>
<dbReference type="Proteomes" id="UP000284660">
    <property type="component" value="Unassembled WGS sequence"/>
</dbReference>
<gene>
    <name evidence="2" type="ORF">DW782_16180</name>
</gene>
<dbReference type="EMBL" id="QSJN01000010">
    <property type="protein sequence ID" value="RHD72829.1"/>
    <property type="molecule type" value="Genomic_DNA"/>
</dbReference>
<dbReference type="PROSITE" id="PS51898">
    <property type="entry name" value="TYR_RECOMBINASE"/>
    <property type="match status" value="1"/>
</dbReference>
<dbReference type="SUPFAM" id="SSF56349">
    <property type="entry name" value="DNA breaking-rejoining enzymes"/>
    <property type="match status" value="1"/>
</dbReference>
<dbReference type="PANTHER" id="PTHR30349:SF64">
    <property type="entry name" value="PROPHAGE INTEGRASE INTD-RELATED"/>
    <property type="match status" value="1"/>
</dbReference>
<dbReference type="AlphaFoldDB" id="A0A3R6FDB0"/>
<dbReference type="InterPro" id="IPR002104">
    <property type="entry name" value="Integrase_catalytic"/>
</dbReference>
<evidence type="ECO:0000256" key="1">
    <source>
        <dbReference type="ARBA" id="ARBA00023172"/>
    </source>
</evidence>
<evidence type="ECO:0000313" key="2">
    <source>
        <dbReference type="EMBL" id="RHD72829.1"/>
    </source>
</evidence>